<reference evidence="2 3" key="1">
    <citation type="journal article" date="2011" name="Stand. Genomic Sci.">
        <title>Complete genome sequence of Deinococcus maricopensis type strain (LB-34).</title>
        <authorList>
            <person name="Pukall R."/>
            <person name="Zeytun A."/>
            <person name="Lucas S."/>
            <person name="Lapidus A."/>
            <person name="Hammon N."/>
            <person name="Deshpande S."/>
            <person name="Nolan M."/>
            <person name="Cheng J.F."/>
            <person name="Pitluck S."/>
            <person name="Liolios K."/>
            <person name="Pagani I."/>
            <person name="Mikhailova N."/>
            <person name="Ivanova N."/>
            <person name="Mavromatis K."/>
            <person name="Pati A."/>
            <person name="Tapia R."/>
            <person name="Han C."/>
            <person name="Goodwin L."/>
            <person name="Chen A."/>
            <person name="Palaniappan K."/>
            <person name="Land M."/>
            <person name="Hauser L."/>
            <person name="Chang Y.J."/>
            <person name="Jeffries C.D."/>
            <person name="Brambilla E.M."/>
            <person name="Rohde M."/>
            <person name="Goker M."/>
            <person name="Detter J.C."/>
            <person name="Woyke T."/>
            <person name="Bristow J."/>
            <person name="Eisen J.A."/>
            <person name="Markowitz V."/>
            <person name="Hugenholtz P."/>
            <person name="Kyrpides N.C."/>
            <person name="Klenk H.P."/>
        </authorList>
    </citation>
    <scope>NUCLEOTIDE SEQUENCE [LARGE SCALE GENOMIC DNA]</scope>
    <source>
        <strain evidence="3">DSM 21211 / LMG 22137 / NRRL B-23946 / LB-34</strain>
    </source>
</reference>
<dbReference type="EMBL" id="CP002454">
    <property type="protein sequence ID" value="ADV66560.1"/>
    <property type="molecule type" value="Genomic_DNA"/>
</dbReference>
<sequence precursor="true">MRTFLILTTALTLTTGAYAQNTTATGTAQASAQANATIQTAVLLDARGRVVGEFNRAGQLVARGAVNTATQVQVTTQSGLRSVYALDGQLRSGAQLTLDTVMVSTGQARASVSAAAQASVTAMQNARLLAGRTVTFTNASGQAVARVAANGTLTVMGDLRSATTATIEGGASVAQRLQLDSALSATAAGALNLGTVTVEQGRGALSLTSVLTGAVQLGGNASGNGSTGGTTSGEATGGASGNVSGNAGLNIGVGGNAGGSASGGTGISIGVGTGGGIGIGIGTGGK</sequence>
<reference evidence="3" key="2">
    <citation type="submission" date="2011-01" db="EMBL/GenBank/DDBJ databases">
        <title>The complete genome of Deinococcus maricopensis DSM 21211.</title>
        <authorList>
            <consortium name="US DOE Joint Genome Institute (JGI-PGF)"/>
            <person name="Lucas S."/>
            <person name="Copeland A."/>
            <person name="Lapidus A."/>
            <person name="Goodwin L."/>
            <person name="Pitluck S."/>
            <person name="Kyrpides N."/>
            <person name="Mavromatis K."/>
            <person name="Pagani I."/>
            <person name="Ivanova N."/>
            <person name="Ovchinnikova G."/>
            <person name="Zeytun A."/>
            <person name="Detter J.C."/>
            <person name="Han C."/>
            <person name="Land M."/>
            <person name="Hauser L."/>
            <person name="Markowitz V."/>
            <person name="Cheng J.-F."/>
            <person name="Hugenholtz P."/>
            <person name="Woyke T."/>
            <person name="Wu D."/>
            <person name="Pukall R."/>
            <person name="Gehrich-Schroeter G."/>
            <person name="Brambilla E."/>
            <person name="Klenk H.-P."/>
            <person name="Eisen J.A."/>
        </authorList>
    </citation>
    <scope>NUCLEOTIDE SEQUENCE [LARGE SCALE GENOMIC DNA]</scope>
    <source>
        <strain evidence="3">DSM 21211 / LMG 22137 / NRRL B-23946 / LB-34</strain>
    </source>
</reference>
<evidence type="ECO:0000256" key="1">
    <source>
        <dbReference type="SAM" id="SignalP"/>
    </source>
</evidence>
<keyword evidence="1" id="KW-0732">Signal</keyword>
<proteinExistence type="predicted"/>
<name>E8U671_DEIML</name>
<keyword evidence="3" id="KW-1185">Reference proteome</keyword>
<gene>
    <name evidence="2" type="ordered locus">Deima_0906</name>
</gene>
<dbReference type="AlphaFoldDB" id="E8U671"/>
<accession>E8U671</accession>
<evidence type="ECO:0000313" key="2">
    <source>
        <dbReference type="EMBL" id="ADV66560.1"/>
    </source>
</evidence>
<dbReference type="KEGG" id="dmr:Deima_0906"/>
<evidence type="ECO:0000313" key="3">
    <source>
        <dbReference type="Proteomes" id="UP000008635"/>
    </source>
</evidence>
<feature type="chain" id="PRO_5003232400" evidence="1">
    <location>
        <begin position="20"/>
        <end position="286"/>
    </location>
</feature>
<protein>
    <submittedName>
        <fullName evidence="2">Uncharacterized protein</fullName>
    </submittedName>
</protein>
<organism evidence="2 3">
    <name type="scientific">Deinococcus maricopensis (strain DSM 21211 / LMG 22137 / NRRL B-23946 / LB-34)</name>
    <dbReference type="NCBI Taxonomy" id="709986"/>
    <lineage>
        <taxon>Bacteria</taxon>
        <taxon>Thermotogati</taxon>
        <taxon>Deinococcota</taxon>
        <taxon>Deinococci</taxon>
        <taxon>Deinococcales</taxon>
        <taxon>Deinococcaceae</taxon>
        <taxon>Deinococcus</taxon>
    </lineage>
</organism>
<dbReference type="HOGENOM" id="CLU_972257_0_0_0"/>
<dbReference type="Proteomes" id="UP000008635">
    <property type="component" value="Chromosome"/>
</dbReference>
<feature type="signal peptide" evidence="1">
    <location>
        <begin position="1"/>
        <end position="19"/>
    </location>
</feature>